<accession>A0A061IXX8</accession>
<dbReference type="Proteomes" id="UP000031737">
    <property type="component" value="Unassembled WGS sequence"/>
</dbReference>
<feature type="transmembrane region" description="Helical" evidence="1">
    <location>
        <begin position="154"/>
        <end position="171"/>
    </location>
</feature>
<feature type="transmembrane region" description="Helical" evidence="1">
    <location>
        <begin position="246"/>
        <end position="267"/>
    </location>
</feature>
<dbReference type="EMBL" id="AUPL01005388">
    <property type="protein sequence ID" value="ESL06930.1"/>
    <property type="molecule type" value="Genomic_DNA"/>
</dbReference>
<keyword evidence="3" id="KW-1185">Reference proteome</keyword>
<keyword evidence="1" id="KW-1133">Transmembrane helix</keyword>
<evidence type="ECO:0000313" key="3">
    <source>
        <dbReference type="Proteomes" id="UP000031737"/>
    </source>
</evidence>
<keyword evidence="1" id="KW-0812">Transmembrane</keyword>
<dbReference type="VEuPathDB" id="TriTrypDB:TRSC58_05388"/>
<sequence length="480" mass="53647">MVPGLKHLSIASVVLLHAIFTAFYVEVFTRQHMPSVEHRGVGTVGGNNLRFFWYFGLSQLLYVVWNGTRGVAFEMRGCRCFSVFAYLKLWRLSRAGPIWAVSFILLWPPFSVSFLSPAVQFTLWMVLYDCLLAHCEAALRALSREEFGPNVRGFVVYHILSGVGVATAYYLCELGGVRKDGLYAFWCFTTICGFLAALLLYAYGSQKCKMLKGHECVDERSTTNSEEFVRFALQTMNRCSMKAAMLFWALQGYSSLFATSFFIMFLAMTSDTVCIPVRIFFLLLLYAAPHAVVAVATTFFKVLGKKRVIGGFLAARAMLGVLFLAVATHELQFVFVFMSAKMSSSVFVLLLFLNRVLTDAVGIMQESILCDLVDEDTVIFFRVNPEMDMTRRLLAMAAKPLESVAVVLTSLGLACMGCSHATHLEEAAAAVVLAGATVLLTSSLMLWGWLRYYNLEGSHLQFVRMALRKRADRDGRMVLV</sequence>
<feature type="transmembrane region" description="Helical" evidence="1">
    <location>
        <begin position="428"/>
        <end position="450"/>
    </location>
</feature>
<evidence type="ECO:0000313" key="2">
    <source>
        <dbReference type="EMBL" id="ESL06930.1"/>
    </source>
</evidence>
<keyword evidence="1" id="KW-0472">Membrane</keyword>
<evidence type="ECO:0000256" key="1">
    <source>
        <dbReference type="SAM" id="Phobius"/>
    </source>
</evidence>
<comment type="caution">
    <text evidence="2">The sequence shown here is derived from an EMBL/GenBank/DDBJ whole genome shotgun (WGS) entry which is preliminary data.</text>
</comment>
<name>A0A061IXX8_TRYRA</name>
<feature type="transmembrane region" description="Helical" evidence="1">
    <location>
        <begin position="183"/>
        <end position="203"/>
    </location>
</feature>
<feature type="transmembrane region" description="Helical" evidence="1">
    <location>
        <begin position="401"/>
        <end position="422"/>
    </location>
</feature>
<gene>
    <name evidence="2" type="ORF">TRSC58_05388</name>
</gene>
<evidence type="ECO:0008006" key="4">
    <source>
        <dbReference type="Google" id="ProtNLM"/>
    </source>
</evidence>
<feature type="transmembrane region" description="Helical" evidence="1">
    <location>
        <begin position="7"/>
        <end position="25"/>
    </location>
</feature>
<feature type="transmembrane region" description="Helical" evidence="1">
    <location>
        <begin position="122"/>
        <end position="142"/>
    </location>
</feature>
<feature type="transmembrane region" description="Helical" evidence="1">
    <location>
        <begin position="51"/>
        <end position="68"/>
    </location>
</feature>
<proteinExistence type="predicted"/>
<protein>
    <recommendedName>
        <fullName evidence="4">Transmembrane protein 180</fullName>
    </recommendedName>
</protein>
<feature type="transmembrane region" description="Helical" evidence="1">
    <location>
        <begin position="279"/>
        <end position="300"/>
    </location>
</feature>
<reference evidence="2 3" key="1">
    <citation type="submission" date="2013-07" db="EMBL/GenBank/DDBJ databases">
        <authorList>
            <person name="Stoco P.H."/>
            <person name="Wagner G."/>
            <person name="Gerber A."/>
            <person name="Zaha A."/>
            <person name="Thompson C."/>
            <person name="Bartholomeu D.C."/>
            <person name="Luckemeyer D.D."/>
            <person name="Bahia D."/>
            <person name="Loreto E."/>
            <person name="Prestes E.B."/>
            <person name="Lima F.M."/>
            <person name="Rodrigues-Luiz G."/>
            <person name="Vallejo G.A."/>
            <person name="Filho J.F."/>
            <person name="Monteiro K.M."/>
            <person name="Tyler K.M."/>
            <person name="de Almeida L.G."/>
            <person name="Ortiz M.F."/>
            <person name="Siervo M.A."/>
            <person name="de Moraes M.H."/>
            <person name="Cunha O.L."/>
            <person name="Mendonca-Neto R."/>
            <person name="Silva R."/>
            <person name="Teixeira S.M."/>
            <person name="Murta S.M."/>
            <person name="Sincero T.C."/>
            <person name="Mendes T.A."/>
            <person name="Urmenyi T.P."/>
            <person name="Silva V.G."/>
            <person name="da Rocha W.D."/>
            <person name="Andersson B."/>
            <person name="Romanha A.J."/>
            <person name="Steindel M."/>
            <person name="de Vasconcelos A.T."/>
            <person name="Grisard E.C."/>
        </authorList>
    </citation>
    <scope>NUCLEOTIDE SEQUENCE [LARGE SCALE GENOMIC DNA]</scope>
    <source>
        <strain evidence="2 3">SC58</strain>
    </source>
</reference>
<dbReference type="AlphaFoldDB" id="A0A061IXX8"/>
<dbReference type="OrthoDB" id="273587at2759"/>
<feature type="transmembrane region" description="Helical" evidence="1">
    <location>
        <begin position="89"/>
        <end position="110"/>
    </location>
</feature>
<feature type="transmembrane region" description="Helical" evidence="1">
    <location>
        <begin position="307"/>
        <end position="327"/>
    </location>
</feature>
<organism evidence="2 3">
    <name type="scientific">Trypanosoma rangeli SC58</name>
    <dbReference type="NCBI Taxonomy" id="429131"/>
    <lineage>
        <taxon>Eukaryota</taxon>
        <taxon>Discoba</taxon>
        <taxon>Euglenozoa</taxon>
        <taxon>Kinetoplastea</taxon>
        <taxon>Metakinetoplastina</taxon>
        <taxon>Trypanosomatida</taxon>
        <taxon>Trypanosomatidae</taxon>
        <taxon>Trypanosoma</taxon>
        <taxon>Herpetosoma</taxon>
    </lineage>
</organism>
<feature type="transmembrane region" description="Helical" evidence="1">
    <location>
        <begin position="333"/>
        <end position="353"/>
    </location>
</feature>